<dbReference type="RefSeq" id="WP_281448924.1">
    <property type="nucleotide sequence ID" value="NZ_JASBAO010000001.1"/>
</dbReference>
<feature type="compositionally biased region" description="Basic and acidic residues" evidence="1">
    <location>
        <begin position="1"/>
        <end position="11"/>
    </location>
</feature>
<feature type="region of interest" description="Disordered" evidence="1">
    <location>
        <begin position="1"/>
        <end position="28"/>
    </location>
</feature>
<comment type="caution">
    <text evidence="3">The sequence shown here is derived from an EMBL/GenBank/DDBJ whole genome shotgun (WGS) entry which is preliminary data.</text>
</comment>
<gene>
    <name evidence="3" type="ORF">QJV27_10750</name>
</gene>
<evidence type="ECO:0000256" key="2">
    <source>
        <dbReference type="SAM" id="Phobius"/>
    </source>
</evidence>
<evidence type="ECO:0000313" key="4">
    <source>
        <dbReference type="Proteomes" id="UP001431634"/>
    </source>
</evidence>
<evidence type="ECO:0000313" key="3">
    <source>
        <dbReference type="EMBL" id="MDI2091841.1"/>
    </source>
</evidence>
<keyword evidence="2" id="KW-1133">Transmembrane helix</keyword>
<proteinExistence type="predicted"/>
<evidence type="ECO:0000256" key="1">
    <source>
        <dbReference type="SAM" id="MobiDB-lite"/>
    </source>
</evidence>
<keyword evidence="4" id="KW-1185">Reference proteome</keyword>
<protein>
    <submittedName>
        <fullName evidence="3">Uncharacterized protein</fullName>
    </submittedName>
</protein>
<reference evidence="3" key="1">
    <citation type="submission" date="2023-05" db="EMBL/GenBank/DDBJ databases">
        <title>Whole genome sequence of Commensalibacter sp.</title>
        <authorList>
            <person name="Charoenyingcharoen P."/>
            <person name="Yukphan P."/>
        </authorList>
    </citation>
    <scope>NUCLEOTIDE SEQUENCE</scope>
    <source>
        <strain evidence="3">TBRC 16381</strain>
    </source>
</reference>
<name>A0ABT6Q5K3_9PROT</name>
<dbReference type="Proteomes" id="UP001431634">
    <property type="component" value="Unassembled WGS sequence"/>
</dbReference>
<accession>A0ABT6Q5K3</accession>
<feature type="transmembrane region" description="Helical" evidence="2">
    <location>
        <begin position="61"/>
        <end position="81"/>
    </location>
</feature>
<keyword evidence="2" id="KW-0812">Transmembrane</keyword>
<organism evidence="3 4">
    <name type="scientific">Commensalibacter oyaizuii</name>
    <dbReference type="NCBI Taxonomy" id="3043873"/>
    <lineage>
        <taxon>Bacteria</taxon>
        <taxon>Pseudomonadati</taxon>
        <taxon>Pseudomonadota</taxon>
        <taxon>Alphaproteobacteria</taxon>
        <taxon>Acetobacterales</taxon>
        <taxon>Acetobacteraceae</taxon>
    </lineage>
</organism>
<sequence>MDKKNNHHLGEPYEYELPGEPLNPSDEPLGKSFFTHPSVVPDGVKPYDPHGPVLGFQQLKYWFLACAVMIIFGLVFEFGLLGKEGKEGPLCQYLPKNKVCYYLAGPPPSPSKP</sequence>
<keyword evidence="2" id="KW-0472">Membrane</keyword>
<dbReference type="EMBL" id="JASBAO010000001">
    <property type="protein sequence ID" value="MDI2091841.1"/>
    <property type="molecule type" value="Genomic_DNA"/>
</dbReference>